<evidence type="ECO:0000313" key="3">
    <source>
        <dbReference type="EMBL" id="GAA4503985.1"/>
    </source>
</evidence>
<dbReference type="Proteomes" id="UP001500503">
    <property type="component" value="Unassembled WGS sequence"/>
</dbReference>
<dbReference type="Gene3D" id="3.40.190.10">
    <property type="entry name" value="Periplasmic binding protein-like II"/>
    <property type="match status" value="1"/>
</dbReference>
<dbReference type="InterPro" id="IPR039424">
    <property type="entry name" value="SBP_5"/>
</dbReference>
<feature type="signal peptide" evidence="1">
    <location>
        <begin position="1"/>
        <end position="29"/>
    </location>
</feature>
<protein>
    <recommendedName>
        <fullName evidence="2">Solute-binding protein family 5 domain-containing protein</fullName>
    </recommendedName>
</protein>
<gene>
    <name evidence="3" type="ORF">GCM10023191_057490</name>
</gene>
<reference evidence="4" key="1">
    <citation type="journal article" date="2019" name="Int. J. Syst. Evol. Microbiol.">
        <title>The Global Catalogue of Microorganisms (GCM) 10K type strain sequencing project: providing services to taxonomists for standard genome sequencing and annotation.</title>
        <authorList>
            <consortium name="The Broad Institute Genomics Platform"/>
            <consortium name="The Broad Institute Genome Sequencing Center for Infectious Disease"/>
            <person name="Wu L."/>
            <person name="Ma J."/>
        </authorList>
    </citation>
    <scope>NUCLEOTIDE SEQUENCE [LARGE SCALE GENOMIC DNA]</scope>
    <source>
        <strain evidence="4">JCM 17933</strain>
    </source>
</reference>
<proteinExistence type="predicted"/>
<dbReference type="InterPro" id="IPR000914">
    <property type="entry name" value="SBP_5_dom"/>
</dbReference>
<sequence length="461" mass="48991">MAGRLGTRAAMGCALGLVAALLAACGGGAASTGTGGAADPDAALRVGFPVTQTLDPALTPGAAAMLSSTWPVYDRLLQVSEDARYEPMLAEKWRFSADGRTLTLDLRRGVTFSDGTKFDADAVRANIDRYKTAPAVAESSASIATVDVVSDYVVKLHLRRPTRAVLNALAAPAPGAMISPTALNNRDLATRPVGTGAWVIDTFRPGQQVTYKRRTDSAGIWDGRTGKVARVEITSRSTDAAYAAVRSGQADIVLSSGDDSELRSEIVARRLRLRALPTTMTIAGMFMNQTVRPFDDKRVRQAVNYAIDRASIVKAFAPTTSPRVQPFPKVLGGFDPAPRQLVTYYGRSGAPGMFTYITFPSIESGADFTWLYDNPLTMPGGVPTPLVAKFAGADDPGVSGPVRASRAAAVNRYATANALYAPVWQGVPGYIITARVRGLDEGQGFLAPYGAEDFRYVSLTR</sequence>
<evidence type="ECO:0000256" key="1">
    <source>
        <dbReference type="SAM" id="SignalP"/>
    </source>
</evidence>
<accession>A0ABP8QIF5</accession>
<dbReference type="Gene3D" id="3.10.105.10">
    <property type="entry name" value="Dipeptide-binding Protein, Domain 3"/>
    <property type="match status" value="1"/>
</dbReference>
<feature type="chain" id="PRO_5046847865" description="Solute-binding protein family 5 domain-containing protein" evidence="1">
    <location>
        <begin position="30"/>
        <end position="461"/>
    </location>
</feature>
<evidence type="ECO:0000259" key="2">
    <source>
        <dbReference type="Pfam" id="PF00496"/>
    </source>
</evidence>
<keyword evidence="4" id="KW-1185">Reference proteome</keyword>
<dbReference type="Pfam" id="PF00496">
    <property type="entry name" value="SBP_bac_5"/>
    <property type="match status" value="1"/>
</dbReference>
<dbReference type="SUPFAM" id="SSF53850">
    <property type="entry name" value="Periplasmic binding protein-like II"/>
    <property type="match status" value="1"/>
</dbReference>
<organism evidence="3 4">
    <name type="scientific">Actinoallomurus oryzae</name>
    <dbReference type="NCBI Taxonomy" id="502180"/>
    <lineage>
        <taxon>Bacteria</taxon>
        <taxon>Bacillati</taxon>
        <taxon>Actinomycetota</taxon>
        <taxon>Actinomycetes</taxon>
        <taxon>Streptosporangiales</taxon>
        <taxon>Thermomonosporaceae</taxon>
        <taxon>Actinoallomurus</taxon>
    </lineage>
</organism>
<evidence type="ECO:0000313" key="4">
    <source>
        <dbReference type="Proteomes" id="UP001500503"/>
    </source>
</evidence>
<keyword evidence="1" id="KW-0732">Signal</keyword>
<dbReference type="PROSITE" id="PS51257">
    <property type="entry name" value="PROKAR_LIPOPROTEIN"/>
    <property type="match status" value="1"/>
</dbReference>
<comment type="caution">
    <text evidence="3">The sequence shown here is derived from an EMBL/GenBank/DDBJ whole genome shotgun (WGS) entry which is preliminary data.</text>
</comment>
<name>A0ABP8QIF5_9ACTN</name>
<dbReference type="EMBL" id="BAABHF010000034">
    <property type="protein sequence ID" value="GAA4503985.1"/>
    <property type="molecule type" value="Genomic_DNA"/>
</dbReference>
<feature type="domain" description="Solute-binding protein family 5" evidence="2">
    <location>
        <begin position="85"/>
        <end position="342"/>
    </location>
</feature>
<dbReference type="PANTHER" id="PTHR30290">
    <property type="entry name" value="PERIPLASMIC BINDING COMPONENT OF ABC TRANSPORTER"/>
    <property type="match status" value="1"/>
</dbReference>